<comment type="similarity">
    <text evidence="10">Belongs to the SecD/SecF family. SecF subfamily.</text>
</comment>
<keyword evidence="5 9" id="KW-0653">Protein transport</keyword>
<feature type="compositionally biased region" description="Basic and acidic residues" evidence="11">
    <location>
        <begin position="939"/>
        <end position="950"/>
    </location>
</feature>
<keyword evidence="6 9" id="KW-1133">Transmembrane helix</keyword>
<dbReference type="PRINTS" id="PR01755">
    <property type="entry name" value="SECFTRNLCASE"/>
</dbReference>
<dbReference type="InterPro" id="IPR055344">
    <property type="entry name" value="SecD_SecF_C_bact"/>
</dbReference>
<dbReference type="InterPro" id="IPR022813">
    <property type="entry name" value="SecD/SecF_arch_bac"/>
</dbReference>
<feature type="domain" description="Protein export membrane protein SecD/SecF C-terminal" evidence="12">
    <location>
        <begin position="682"/>
        <end position="856"/>
    </location>
</feature>
<feature type="transmembrane region" description="Helical" evidence="9">
    <location>
        <begin position="828"/>
        <end position="851"/>
    </location>
</feature>
<evidence type="ECO:0000313" key="15">
    <source>
        <dbReference type="EMBL" id="UTI62713.1"/>
    </source>
</evidence>
<proteinExistence type="inferred from homology"/>
<feature type="domain" description="Protein export membrane protein SecD/SecF C-terminal" evidence="12">
    <location>
        <begin position="375"/>
        <end position="546"/>
    </location>
</feature>
<feature type="transmembrane region" description="Helical" evidence="9">
    <location>
        <begin position="804"/>
        <end position="822"/>
    </location>
</feature>
<feature type="domain" description="SecDF P1 head subdomain" evidence="14">
    <location>
        <begin position="243"/>
        <end position="372"/>
    </location>
</feature>
<dbReference type="InterPro" id="IPR005791">
    <property type="entry name" value="SecD"/>
</dbReference>
<feature type="transmembrane region" description="Helical" evidence="9">
    <location>
        <begin position="697"/>
        <end position="717"/>
    </location>
</feature>
<keyword evidence="3 9" id="KW-1003">Cell membrane</keyword>
<protein>
    <recommendedName>
        <fullName evidence="9 10">Multifunctional fusion protein</fullName>
    </recommendedName>
    <domain>
        <recommendedName>
            <fullName evidence="9">Protein translocase subunit SecD</fullName>
        </recommendedName>
    </domain>
    <domain>
        <recommendedName>
            <fullName evidence="10">Protein-export membrane protein SecF</fullName>
        </recommendedName>
    </domain>
</protein>
<dbReference type="InterPro" id="IPR048631">
    <property type="entry name" value="SecD_1st"/>
</dbReference>
<keyword evidence="7 9" id="KW-0811">Translocation</keyword>
<dbReference type="Pfam" id="PF02355">
    <property type="entry name" value="SecD_SecF_C"/>
    <property type="match status" value="2"/>
</dbReference>
<evidence type="ECO:0000256" key="10">
    <source>
        <dbReference type="HAMAP-Rule" id="MF_01464"/>
    </source>
</evidence>
<dbReference type="InterPro" id="IPR022645">
    <property type="entry name" value="SecD/SecF_bac"/>
</dbReference>
<comment type="caution">
    <text evidence="9">Lacks conserved residue(s) required for the propagation of feature annotation.</text>
</comment>
<dbReference type="EMBL" id="CP098502">
    <property type="protein sequence ID" value="UTI62713.1"/>
    <property type="molecule type" value="Genomic_DNA"/>
</dbReference>
<evidence type="ECO:0000256" key="3">
    <source>
        <dbReference type="ARBA" id="ARBA00022475"/>
    </source>
</evidence>
<dbReference type="HAMAP" id="MF_01464_B">
    <property type="entry name" value="SecF_B"/>
    <property type="match status" value="1"/>
</dbReference>
<dbReference type="InterPro" id="IPR048634">
    <property type="entry name" value="SecD_SecF_C"/>
</dbReference>
<keyword evidence="2 9" id="KW-0813">Transport</keyword>
<dbReference type="InterPro" id="IPR005665">
    <property type="entry name" value="SecF_bac"/>
</dbReference>
<dbReference type="Gene3D" id="3.30.70.3220">
    <property type="match status" value="1"/>
</dbReference>
<keyword evidence="16" id="KW-1185">Reference proteome</keyword>
<dbReference type="Gene3D" id="3.30.1360.200">
    <property type="match status" value="1"/>
</dbReference>
<feature type="transmembrane region" description="Helical" evidence="9">
    <location>
        <begin position="755"/>
        <end position="773"/>
    </location>
</feature>
<feature type="compositionally biased region" description="Basic residues" evidence="11">
    <location>
        <begin position="951"/>
        <end position="969"/>
    </location>
</feature>
<sequence length="969" mass="103582">MTDRRRNSLILGLVVLLLLGSIGAIVAKKTRLGLDLKGGVELTYQAKPTKGVALNGEAINRAIDIMRKRVDALGVSEPEIQRSGSDQITVSLPDVKNAKDAEQQVGTTAQLFFYDWEKNVVGPNGRPIPNDFNVTGGPQAGTTGCFPEYDALARAARRPPQNATTASSLGRWYLVNNKTRTVVAGPGDTVKDLRSNEGVLTYLKKHPQATLAPKHVNEGTLLVQQETTATTAKENGGNGPDCYYVLNDSYALRGTDIKNPEQNFDQNTQAPNVTFDFTSSGRKKWQKVTREIAQRGAGLIATADGTPLTDPQQKFQHFAIVLDNQLVSVPYIDYQQNGDGIDGSNGSEISGGFTIDSAQRLANELKYGALPVKLDLISQSQVSATLGKAALNQGLAAGAAGFLIVALFLLFFYRVLGAIAVVALVVYSIYFFALIKLIPITLTLPGIAGLILTIGVAADANIVIFERVKEEIRGGRSIAAGVAAGYKKGLAAIIDANVVTFMTAFILFVLATAGVKGFALVLGIGTLVSLFTAVLLTQAILALLSKSSLVNSASALGAADRNLDKDHLPWRGFDFMGASRWFFSASGCILLIGALAIGGKGLHFGIDFDSGTRIKAAFVKPTTENQIRDTIVAAGADSGSKIQRVNDKDLGPNAFQISTSQLKPANANKVTSALDKAYTIKGSPDTTSIGPTFGNTVAKGAIIAIVVSLLVISAYIAIRFEWKYAVPVLIALMHDILIVSGVYSLTGREVTTSTVAALLTILGYSLYDTIIVFDRIRENIPRMPRAAFSQIVNRSMGEVLTRSLATSFSTALPIFALLIFGGDTLKDFAFALLIGTLSGAYSSIFIAAPVFQHWKEREPVYARRAARIRTENGGVVPAYATGAAGQLVEVKPKKTAKRRITAPDDPAQGVSPSEFKQLVEELHADAPAAPAEPELDPSADARPEDLVMKDRPKKPKGSKPRNRNHGRKR</sequence>
<feature type="transmembrane region" description="Helical" evidence="9">
    <location>
        <begin position="446"/>
        <end position="468"/>
    </location>
</feature>
<feature type="transmembrane region" description="Helical" evidence="9">
    <location>
        <begin position="517"/>
        <end position="544"/>
    </location>
</feature>
<evidence type="ECO:0000313" key="16">
    <source>
        <dbReference type="Proteomes" id="UP001056035"/>
    </source>
</evidence>
<dbReference type="PANTHER" id="PTHR30081">
    <property type="entry name" value="PROTEIN-EXPORT MEMBRANE PROTEIN SEC"/>
    <property type="match status" value="1"/>
</dbReference>
<evidence type="ECO:0000256" key="11">
    <source>
        <dbReference type="SAM" id="MobiDB-lite"/>
    </source>
</evidence>
<comment type="similarity">
    <text evidence="9">Belongs to the SecD/SecF family. SecD subfamily.</text>
</comment>
<dbReference type="Pfam" id="PF21760">
    <property type="entry name" value="SecD_1st"/>
    <property type="match status" value="1"/>
</dbReference>
<comment type="subcellular location">
    <subcellularLocation>
        <location evidence="1 9">Cell membrane</location>
        <topology evidence="1 9">Multi-pass membrane protein</topology>
    </subcellularLocation>
</comment>
<feature type="region of interest" description="Disordered" evidence="11">
    <location>
        <begin position="892"/>
        <end position="969"/>
    </location>
</feature>
<dbReference type="HAMAP" id="MF_01463_B">
    <property type="entry name" value="SecD_B"/>
    <property type="match status" value="1"/>
</dbReference>
<feature type="transmembrane region" description="Helical" evidence="9">
    <location>
        <begin position="724"/>
        <end position="743"/>
    </location>
</feature>
<dbReference type="Pfam" id="PF07549">
    <property type="entry name" value="Sec_GG"/>
    <property type="match status" value="2"/>
</dbReference>
<feature type="transmembrane region" description="Helical" evidence="9">
    <location>
        <begin position="489"/>
        <end position="511"/>
    </location>
</feature>
<feature type="domain" description="Protein translocase subunit SecDF P1" evidence="13">
    <location>
        <begin position="59"/>
        <end position="115"/>
    </location>
</feature>
<dbReference type="InterPro" id="IPR022646">
    <property type="entry name" value="SecD/SecF_CS"/>
</dbReference>
<evidence type="ECO:0000256" key="1">
    <source>
        <dbReference type="ARBA" id="ARBA00004651"/>
    </source>
</evidence>
<comment type="subunit">
    <text evidence="9">Forms a complex with SecF. Part of the essential Sec protein translocation apparatus which comprises SecA, SecYEG and auxiliary proteins SecDF. Other proteins may also be involved.</text>
</comment>
<dbReference type="InterPro" id="IPR054384">
    <property type="entry name" value="SecDF_P1_head"/>
</dbReference>
<keyword evidence="4 9" id="KW-0812">Transmembrane</keyword>
<reference evidence="15 16" key="1">
    <citation type="submission" date="2022-06" db="EMBL/GenBank/DDBJ databases">
        <title>Paraconexibacter antarcticus.</title>
        <authorList>
            <person name="Kim C.S."/>
        </authorList>
    </citation>
    <scope>NUCLEOTIDE SEQUENCE [LARGE SCALE GENOMIC DNA]</scope>
    <source>
        <strain evidence="15 16">02-257</strain>
    </source>
</reference>
<dbReference type="NCBIfam" id="TIGR00916">
    <property type="entry name" value="2A0604s01"/>
    <property type="match status" value="2"/>
</dbReference>
<keyword evidence="8 9" id="KW-0472">Membrane</keyword>
<organism evidence="15 16">
    <name type="scientific">Paraconexibacter antarcticus</name>
    <dbReference type="NCBI Taxonomy" id="2949664"/>
    <lineage>
        <taxon>Bacteria</taxon>
        <taxon>Bacillati</taxon>
        <taxon>Actinomycetota</taxon>
        <taxon>Thermoleophilia</taxon>
        <taxon>Solirubrobacterales</taxon>
        <taxon>Paraconexibacteraceae</taxon>
        <taxon>Paraconexibacter</taxon>
    </lineage>
</organism>
<feature type="transmembrane region" description="Helical" evidence="9">
    <location>
        <begin position="394"/>
        <end position="413"/>
    </location>
</feature>
<dbReference type="PANTHER" id="PTHR30081:SF1">
    <property type="entry name" value="PROTEIN TRANSLOCASE SUBUNIT SECD"/>
    <property type="match status" value="1"/>
</dbReference>
<feature type="transmembrane region" description="Helical" evidence="9">
    <location>
        <begin position="420"/>
        <end position="440"/>
    </location>
</feature>
<dbReference type="Pfam" id="PF22599">
    <property type="entry name" value="SecDF_P1_head"/>
    <property type="match status" value="1"/>
</dbReference>
<evidence type="ECO:0000256" key="6">
    <source>
        <dbReference type="ARBA" id="ARBA00022989"/>
    </source>
</evidence>
<evidence type="ECO:0000259" key="13">
    <source>
        <dbReference type="Pfam" id="PF21760"/>
    </source>
</evidence>
<dbReference type="Proteomes" id="UP001056035">
    <property type="component" value="Chromosome"/>
</dbReference>
<dbReference type="RefSeq" id="WP_254569448.1">
    <property type="nucleotide sequence ID" value="NZ_CP098502.1"/>
</dbReference>
<accession>A0ABY5DNF9</accession>
<evidence type="ECO:0000259" key="14">
    <source>
        <dbReference type="Pfam" id="PF22599"/>
    </source>
</evidence>
<evidence type="ECO:0000259" key="12">
    <source>
        <dbReference type="Pfam" id="PF02355"/>
    </source>
</evidence>
<evidence type="ECO:0000256" key="9">
    <source>
        <dbReference type="HAMAP-Rule" id="MF_01463"/>
    </source>
</evidence>
<name>A0ABY5DNF9_9ACTN</name>
<evidence type="ECO:0000256" key="8">
    <source>
        <dbReference type="ARBA" id="ARBA00023136"/>
    </source>
</evidence>
<feature type="compositionally biased region" description="Low complexity" evidence="11">
    <location>
        <begin position="925"/>
        <end position="938"/>
    </location>
</feature>
<evidence type="ECO:0000256" key="5">
    <source>
        <dbReference type="ARBA" id="ARBA00022927"/>
    </source>
</evidence>
<dbReference type="NCBIfam" id="TIGR00966">
    <property type="entry name" value="transloc_SecF"/>
    <property type="match status" value="1"/>
</dbReference>
<evidence type="ECO:0000256" key="4">
    <source>
        <dbReference type="ARBA" id="ARBA00022692"/>
    </source>
</evidence>
<dbReference type="Gene3D" id="1.20.1640.10">
    <property type="entry name" value="Multidrug efflux transporter AcrB transmembrane domain"/>
    <property type="match status" value="2"/>
</dbReference>
<evidence type="ECO:0000256" key="7">
    <source>
        <dbReference type="ARBA" id="ARBA00023010"/>
    </source>
</evidence>
<dbReference type="NCBIfam" id="TIGR01129">
    <property type="entry name" value="secD"/>
    <property type="match status" value="1"/>
</dbReference>
<comment type="function">
    <text evidence="9">Part of the Sec protein translocase complex. Interacts with the SecYEG preprotein conducting channel. SecDF uses the proton motive force (PMF) to complete protein translocation after the ATP-dependent function of SecA.</text>
</comment>
<evidence type="ECO:0000256" key="2">
    <source>
        <dbReference type="ARBA" id="ARBA00022448"/>
    </source>
</evidence>
<feature type="transmembrane region" description="Helical" evidence="9">
    <location>
        <begin position="581"/>
        <end position="599"/>
    </location>
</feature>
<gene>
    <name evidence="9 15" type="primary">secD</name>
    <name evidence="10" type="synonym">secF</name>
    <name evidence="15" type="ORF">NBH00_15250</name>
</gene>
<dbReference type="SUPFAM" id="SSF82866">
    <property type="entry name" value="Multidrug efflux transporter AcrB transmembrane domain"/>
    <property type="match status" value="2"/>
</dbReference>
<comment type="subunit">
    <text evidence="10">Forms a complex with SecD. Part of the essential Sec protein translocation apparatus which comprises SecA, SecYEG and auxiliary proteins SecDF. Other proteins may also be involved.</text>
</comment>